<comment type="caution">
    <text evidence="3">The sequence shown here is derived from an EMBL/GenBank/DDBJ whole genome shotgun (WGS) entry which is preliminary data.</text>
</comment>
<evidence type="ECO:0000313" key="3">
    <source>
        <dbReference type="EMBL" id="GAA4179821.1"/>
    </source>
</evidence>
<evidence type="ECO:0000313" key="4">
    <source>
        <dbReference type="Proteomes" id="UP001501251"/>
    </source>
</evidence>
<accession>A0ABP8A8D9</accession>
<feature type="compositionally biased region" description="Pro residues" evidence="1">
    <location>
        <begin position="44"/>
        <end position="59"/>
    </location>
</feature>
<evidence type="ECO:0000256" key="1">
    <source>
        <dbReference type="SAM" id="MobiDB-lite"/>
    </source>
</evidence>
<sequence>MTSPDDLEARLLALGESLDVPSPPPADVARSVRARLEPRLAPETPAPAPGSPVPAPGSPAPETRVPEAPAVPGAPGALRRAWEALRDGGRARRRAVVAVVAILVALFLGATPAGRAAVAEILRFAGVELRIGGPGPLPSGVPQPLPGERRVTLERAREQVAFPISIPAALGDPAEVRVSDGGRVVSLFWPGLRLDEYDGGLQLVFRKDLGPPWPEETGVGAAEAQWIPAHHGLTYLPRGGGEAAVRPRPAGPTLIWQRGRVGLRLEGVEELGPALEIARSVR</sequence>
<name>A0ABP8A8D9_9ACTN</name>
<protein>
    <recommendedName>
        <fullName evidence="5">DUF4367 domain-containing protein</fullName>
    </recommendedName>
</protein>
<feature type="compositionally biased region" description="Low complexity" evidence="1">
    <location>
        <begin position="60"/>
        <end position="73"/>
    </location>
</feature>
<feature type="transmembrane region" description="Helical" evidence="2">
    <location>
        <begin position="95"/>
        <end position="114"/>
    </location>
</feature>
<gene>
    <name evidence="3" type="ORF">GCM10022252_01820</name>
</gene>
<reference evidence="4" key="1">
    <citation type="journal article" date="2019" name="Int. J. Syst. Evol. Microbiol.">
        <title>The Global Catalogue of Microorganisms (GCM) 10K type strain sequencing project: providing services to taxonomists for standard genome sequencing and annotation.</title>
        <authorList>
            <consortium name="The Broad Institute Genomics Platform"/>
            <consortium name="The Broad Institute Genome Sequencing Center for Infectious Disease"/>
            <person name="Wu L."/>
            <person name="Ma J."/>
        </authorList>
    </citation>
    <scope>NUCLEOTIDE SEQUENCE [LARGE SCALE GENOMIC DNA]</scope>
    <source>
        <strain evidence="4">JCM 17388</strain>
    </source>
</reference>
<dbReference type="RefSeq" id="WP_344913834.1">
    <property type="nucleotide sequence ID" value="NZ_BAABAQ010000001.1"/>
</dbReference>
<keyword evidence="2" id="KW-1133">Transmembrane helix</keyword>
<evidence type="ECO:0008006" key="5">
    <source>
        <dbReference type="Google" id="ProtNLM"/>
    </source>
</evidence>
<feature type="region of interest" description="Disordered" evidence="1">
    <location>
        <begin position="14"/>
        <end position="73"/>
    </location>
</feature>
<evidence type="ECO:0000256" key="2">
    <source>
        <dbReference type="SAM" id="Phobius"/>
    </source>
</evidence>
<keyword evidence="2" id="KW-0812">Transmembrane</keyword>
<keyword evidence="4" id="KW-1185">Reference proteome</keyword>
<dbReference type="Proteomes" id="UP001501251">
    <property type="component" value="Unassembled WGS sequence"/>
</dbReference>
<dbReference type="EMBL" id="BAABAQ010000001">
    <property type="protein sequence ID" value="GAA4179821.1"/>
    <property type="molecule type" value="Genomic_DNA"/>
</dbReference>
<keyword evidence="2" id="KW-0472">Membrane</keyword>
<organism evidence="3 4">
    <name type="scientific">Streptosporangium oxazolinicum</name>
    <dbReference type="NCBI Taxonomy" id="909287"/>
    <lineage>
        <taxon>Bacteria</taxon>
        <taxon>Bacillati</taxon>
        <taxon>Actinomycetota</taxon>
        <taxon>Actinomycetes</taxon>
        <taxon>Streptosporangiales</taxon>
        <taxon>Streptosporangiaceae</taxon>
        <taxon>Streptosporangium</taxon>
    </lineage>
</organism>
<proteinExistence type="predicted"/>